<proteinExistence type="predicted"/>
<evidence type="ECO:0000313" key="2">
    <source>
        <dbReference type="Proteomes" id="UP000233837"/>
    </source>
</evidence>
<sequence length="521" mass="59231">MRILKIPDIEHLLFEVRHISINTEEEFLFKVGLSLHARRSDARMLKPTSKVPEPPAPALKVAPKRLVRGEDPQVLKKKRLEGTATNADNALPSSSPAKFHIAEDVLNHQCIRRRKTDDIKYLQGEFKRKYDQKTKEEKVLEEELNECRTKLANTIYFVSLQNRQANRHQIDLADAQAIITQLLKDQKAFEKKIASLEAKDKRSQTLIAEKEAALSGSEPSRVFKDFKKSIAFKIIIQDHVQKARDHIYDKVMLGREPTLVELHSRTHKRQEDQQWIDERARKAHEDYTRLRETHAASGEGSSGGSVEYSEYRIWSQAVGGMQHGRVYGLGAQAQAYEGMTSSTASSFASSSYESLQAQQISALQAELEQVRKPQADWQAQLQAQVQAQLQAHVQTSIQQHNQLLDEMRKMREQLSRKDVAPPEKESTECGNLIVSWEGIFFVNATGFRRILRRKFAGKDDTTNRIVCTVVFVLSELTGVCGVYFASQASSWGFYTHFAAFNPPVMAGASCDVNYRCICRRN</sequence>
<name>A0A2I0X025_9ASPA</name>
<dbReference type="Proteomes" id="UP000233837">
    <property type="component" value="Unassembled WGS sequence"/>
</dbReference>
<dbReference type="AlphaFoldDB" id="A0A2I0X025"/>
<dbReference type="InterPro" id="IPR004252">
    <property type="entry name" value="Probable_transposase_24"/>
</dbReference>
<reference evidence="1 2" key="1">
    <citation type="journal article" date="2016" name="Sci. Rep.">
        <title>The Dendrobium catenatum Lindl. genome sequence provides insights into polysaccharide synthase, floral development and adaptive evolution.</title>
        <authorList>
            <person name="Zhang G.Q."/>
            <person name="Xu Q."/>
            <person name="Bian C."/>
            <person name="Tsai W.C."/>
            <person name="Yeh C.M."/>
            <person name="Liu K.W."/>
            <person name="Yoshida K."/>
            <person name="Zhang L.S."/>
            <person name="Chang S.B."/>
            <person name="Chen F."/>
            <person name="Shi Y."/>
            <person name="Su Y.Y."/>
            <person name="Zhang Y.Q."/>
            <person name="Chen L.J."/>
            <person name="Yin Y."/>
            <person name="Lin M."/>
            <person name="Huang H."/>
            <person name="Deng H."/>
            <person name="Wang Z.W."/>
            <person name="Zhu S.L."/>
            <person name="Zhao X."/>
            <person name="Deng C."/>
            <person name="Niu S.C."/>
            <person name="Huang J."/>
            <person name="Wang M."/>
            <person name="Liu G.H."/>
            <person name="Yang H.J."/>
            <person name="Xiao X.J."/>
            <person name="Hsiao Y.Y."/>
            <person name="Wu W.L."/>
            <person name="Chen Y.Y."/>
            <person name="Mitsuda N."/>
            <person name="Ohme-Takagi M."/>
            <person name="Luo Y.B."/>
            <person name="Van de Peer Y."/>
            <person name="Liu Z.J."/>
        </authorList>
    </citation>
    <scope>NUCLEOTIDE SEQUENCE [LARGE SCALE GENOMIC DNA]</scope>
    <source>
        <tissue evidence="1">The whole plant</tissue>
    </source>
</reference>
<dbReference type="EMBL" id="KZ502271">
    <property type="protein sequence ID" value="PKU81264.1"/>
    <property type="molecule type" value="Genomic_DNA"/>
</dbReference>
<keyword evidence="2" id="KW-1185">Reference proteome</keyword>
<evidence type="ECO:0000313" key="1">
    <source>
        <dbReference type="EMBL" id="PKU81264.1"/>
    </source>
</evidence>
<dbReference type="Pfam" id="PF03004">
    <property type="entry name" value="Transposase_24"/>
    <property type="match status" value="1"/>
</dbReference>
<gene>
    <name evidence="1" type="ORF">MA16_Dca015293</name>
</gene>
<organism evidence="1 2">
    <name type="scientific">Dendrobium catenatum</name>
    <dbReference type="NCBI Taxonomy" id="906689"/>
    <lineage>
        <taxon>Eukaryota</taxon>
        <taxon>Viridiplantae</taxon>
        <taxon>Streptophyta</taxon>
        <taxon>Embryophyta</taxon>
        <taxon>Tracheophyta</taxon>
        <taxon>Spermatophyta</taxon>
        <taxon>Magnoliopsida</taxon>
        <taxon>Liliopsida</taxon>
        <taxon>Asparagales</taxon>
        <taxon>Orchidaceae</taxon>
        <taxon>Epidendroideae</taxon>
        <taxon>Malaxideae</taxon>
        <taxon>Dendrobiinae</taxon>
        <taxon>Dendrobium</taxon>
    </lineage>
</organism>
<reference evidence="1 2" key="2">
    <citation type="journal article" date="2017" name="Nature">
        <title>The Apostasia genome and the evolution of orchids.</title>
        <authorList>
            <person name="Zhang G.Q."/>
            <person name="Liu K.W."/>
            <person name="Li Z."/>
            <person name="Lohaus R."/>
            <person name="Hsiao Y.Y."/>
            <person name="Niu S.C."/>
            <person name="Wang J.Y."/>
            <person name="Lin Y.C."/>
            <person name="Xu Q."/>
            <person name="Chen L.J."/>
            <person name="Yoshida K."/>
            <person name="Fujiwara S."/>
            <person name="Wang Z.W."/>
            <person name="Zhang Y.Q."/>
            <person name="Mitsuda N."/>
            <person name="Wang M."/>
            <person name="Liu G.H."/>
            <person name="Pecoraro L."/>
            <person name="Huang H.X."/>
            <person name="Xiao X.J."/>
            <person name="Lin M."/>
            <person name="Wu X.Y."/>
            <person name="Wu W.L."/>
            <person name="Chen Y.Y."/>
            <person name="Chang S.B."/>
            <person name="Sakamoto S."/>
            <person name="Ohme-Takagi M."/>
            <person name="Yagi M."/>
            <person name="Zeng S.J."/>
            <person name="Shen C.Y."/>
            <person name="Yeh C.M."/>
            <person name="Luo Y.B."/>
            <person name="Tsai W.C."/>
            <person name="Van de Peer Y."/>
            <person name="Liu Z.J."/>
        </authorList>
    </citation>
    <scope>NUCLEOTIDE SEQUENCE [LARGE SCALE GENOMIC DNA]</scope>
    <source>
        <tissue evidence="1">The whole plant</tissue>
    </source>
</reference>
<protein>
    <submittedName>
        <fullName evidence="1">Uncharacterized protein</fullName>
    </submittedName>
</protein>
<accession>A0A2I0X025</accession>